<evidence type="ECO:0000313" key="3">
    <source>
        <dbReference type="Proteomes" id="UP000030982"/>
    </source>
</evidence>
<proteinExistence type="predicted"/>
<dbReference type="PIRSF" id="PIRSF021774">
    <property type="entry name" value="UCP021774"/>
    <property type="match status" value="1"/>
</dbReference>
<evidence type="ECO:0000259" key="1">
    <source>
        <dbReference type="Pfam" id="PF03625"/>
    </source>
</evidence>
<dbReference type="SUPFAM" id="SSF103247">
    <property type="entry name" value="TT1751-like"/>
    <property type="match status" value="1"/>
</dbReference>
<keyword evidence="3" id="KW-1185">Reference proteome</keyword>
<sequence length="141" mass="14818">MSYTYSVAVPLSFAKTMERTRAALTGQGFGILSESDIRATFSAKLGTEAATELGDYVILGACNPGLARRALTAEPELGALLPCNVVVRRGKDDTVTMIDAIDPETMVQLSDSPQVRAVANDAAAKLRAALSFIVAEARPAS</sequence>
<dbReference type="PANTHER" id="PTHR38342:SF1">
    <property type="entry name" value="SLR5037 PROTEIN"/>
    <property type="match status" value="1"/>
</dbReference>
<feature type="domain" description="DUF302" evidence="1">
    <location>
        <begin position="36"/>
        <end position="103"/>
    </location>
</feature>
<dbReference type="AlphaFoldDB" id="A0A0B2AG09"/>
<dbReference type="PANTHER" id="PTHR38342">
    <property type="entry name" value="SLR5037 PROTEIN"/>
    <property type="match status" value="1"/>
</dbReference>
<organism evidence="2 3">
    <name type="scientific">Sinomonas humi</name>
    <dbReference type="NCBI Taxonomy" id="1338436"/>
    <lineage>
        <taxon>Bacteria</taxon>
        <taxon>Bacillati</taxon>
        <taxon>Actinomycetota</taxon>
        <taxon>Actinomycetes</taxon>
        <taxon>Micrococcales</taxon>
        <taxon>Micrococcaceae</taxon>
        <taxon>Sinomonas</taxon>
    </lineage>
</organism>
<dbReference type="OrthoDB" id="9791067at2"/>
<dbReference type="Pfam" id="PF03625">
    <property type="entry name" value="DUF302"/>
    <property type="match status" value="1"/>
</dbReference>
<dbReference type="InterPro" id="IPR035923">
    <property type="entry name" value="TT1751-like_sf"/>
</dbReference>
<dbReference type="InterPro" id="IPR005180">
    <property type="entry name" value="DUF302"/>
</dbReference>
<gene>
    <name evidence="2" type="ORF">LK10_13580</name>
</gene>
<dbReference type="Gene3D" id="3.30.310.70">
    <property type="entry name" value="TT1751-like domain"/>
    <property type="match status" value="1"/>
</dbReference>
<name>A0A0B2AG09_9MICC</name>
<comment type="caution">
    <text evidence="2">The sequence shown here is derived from an EMBL/GenBank/DDBJ whole genome shotgun (WGS) entry which is preliminary data.</text>
</comment>
<dbReference type="RefSeq" id="WP_043124627.1">
    <property type="nucleotide sequence ID" value="NZ_JTDL01000130.1"/>
</dbReference>
<dbReference type="CDD" id="cd14797">
    <property type="entry name" value="DUF302"/>
    <property type="match status" value="1"/>
</dbReference>
<protein>
    <submittedName>
        <fullName evidence="2">ABC transporter</fullName>
    </submittedName>
</protein>
<dbReference type="Proteomes" id="UP000030982">
    <property type="component" value="Unassembled WGS sequence"/>
</dbReference>
<dbReference type="EMBL" id="JTDL01000130">
    <property type="protein sequence ID" value="KHL02189.1"/>
    <property type="molecule type" value="Genomic_DNA"/>
</dbReference>
<reference evidence="2 3" key="1">
    <citation type="submission" date="2014-09" db="EMBL/GenBank/DDBJ databases">
        <title>Genome sequence of Sinomonas sp. MUSC 117.</title>
        <authorList>
            <person name="Lee L.-H."/>
        </authorList>
    </citation>
    <scope>NUCLEOTIDE SEQUENCE [LARGE SCALE GENOMIC DNA]</scope>
    <source>
        <strain evidence="2 3">MUSC 117</strain>
    </source>
</reference>
<evidence type="ECO:0000313" key="2">
    <source>
        <dbReference type="EMBL" id="KHL02189.1"/>
    </source>
</evidence>
<accession>A0A0B2AG09</accession>
<dbReference type="InterPro" id="IPR016796">
    <property type="entry name" value="UCP021774"/>
</dbReference>